<evidence type="ECO:0000313" key="3">
    <source>
        <dbReference type="Proteomes" id="UP000004994"/>
    </source>
</evidence>
<name>A0A3Q7I5E6_SOLLC</name>
<organism evidence="2">
    <name type="scientific">Solanum lycopersicum</name>
    <name type="common">Tomato</name>
    <name type="synonym">Lycopersicon esculentum</name>
    <dbReference type="NCBI Taxonomy" id="4081"/>
    <lineage>
        <taxon>Eukaryota</taxon>
        <taxon>Viridiplantae</taxon>
        <taxon>Streptophyta</taxon>
        <taxon>Embryophyta</taxon>
        <taxon>Tracheophyta</taxon>
        <taxon>Spermatophyta</taxon>
        <taxon>Magnoliopsida</taxon>
        <taxon>eudicotyledons</taxon>
        <taxon>Gunneridae</taxon>
        <taxon>Pentapetalae</taxon>
        <taxon>asterids</taxon>
        <taxon>lamiids</taxon>
        <taxon>Solanales</taxon>
        <taxon>Solanaceae</taxon>
        <taxon>Solanoideae</taxon>
        <taxon>Solaneae</taxon>
        <taxon>Solanum</taxon>
        <taxon>Solanum subgen. Lycopersicon</taxon>
    </lineage>
</organism>
<feature type="region of interest" description="Disordered" evidence="1">
    <location>
        <begin position="239"/>
        <end position="274"/>
    </location>
</feature>
<dbReference type="InParanoid" id="A0A3Q7I5E6"/>
<protein>
    <recommendedName>
        <fullName evidence="4">Reverse transcriptase Ty1/copia-type domain-containing protein</fullName>
    </recommendedName>
</protein>
<dbReference type="AlphaFoldDB" id="A0A3Q7I5E6"/>
<evidence type="ECO:0000313" key="2">
    <source>
        <dbReference type="EnsemblPlants" id="Solyc07g041217.1.1"/>
    </source>
</evidence>
<dbReference type="PANTHER" id="PTHR11439:SF466">
    <property type="entry name" value="CCHC-TYPE DOMAIN-CONTAINING PROTEIN"/>
    <property type="match status" value="1"/>
</dbReference>
<feature type="compositionally biased region" description="Polar residues" evidence="1">
    <location>
        <begin position="261"/>
        <end position="274"/>
    </location>
</feature>
<dbReference type="EnsemblPlants" id="Solyc07g041217.1.1">
    <property type="protein sequence ID" value="Solyc07g041217.1.1"/>
    <property type="gene ID" value="Solyc07g041217.1"/>
</dbReference>
<dbReference type="PANTHER" id="PTHR11439">
    <property type="entry name" value="GAG-POL-RELATED RETROTRANSPOSON"/>
    <property type="match status" value="1"/>
</dbReference>
<reference evidence="2" key="1">
    <citation type="journal article" date="2012" name="Nature">
        <title>The tomato genome sequence provides insights into fleshy fruit evolution.</title>
        <authorList>
            <consortium name="Tomato Genome Consortium"/>
        </authorList>
    </citation>
    <scope>NUCLEOTIDE SEQUENCE [LARGE SCALE GENOMIC DNA]</scope>
    <source>
        <strain evidence="2">cv. Heinz 1706</strain>
    </source>
</reference>
<evidence type="ECO:0000256" key="1">
    <source>
        <dbReference type="SAM" id="MobiDB-lite"/>
    </source>
</evidence>
<dbReference type="Proteomes" id="UP000004994">
    <property type="component" value="Chromosome 7"/>
</dbReference>
<reference evidence="2" key="2">
    <citation type="submission" date="2019-01" db="UniProtKB">
        <authorList>
            <consortium name="EnsemblPlants"/>
        </authorList>
    </citation>
    <scope>IDENTIFICATION</scope>
    <source>
        <strain evidence="2">cv. Heinz 1706</strain>
    </source>
</reference>
<sequence length="541" mass="59930">MAFFKILPKFNLIKFSLKSTQFPTLYCFSATAVDIPLRGRNVATNEAVIDTHTNATVIDSNRSKDQFGIDYHHPLFLHASDAPNSMSIAMQLSLLTRNKLGFVDGSINRGTYGYAYELLLQIEGNTQTTIPATSITTPMFTHEQYTRLLELLNNEGGQNASAYMTGISSHTSEFNPNWIIDTGATNHMVGNSHLLVAGTEVGNTGKMQLPNGESTDITHVDHDFFLYSDSSDLIPTPTPLIHVLPELPNPSSSSSAESSSTNVDTQPTAEFQPTSTLFSSERKYTLDLISNLGLSGAKPTNSPLELHEKLTSTDLDCLICTKDDPLLTDISSYQRLVGLGIFLSSDCDSTLTAFCDANWASCPNTRRSVTGYLIKFGSLPISWKSKKQSTISRSSAEAEYRSLASTVAENVWLVGLFTALNVKERTKHIDTDYHFIRERIHTGLISLHHLSVGISPELLVVVAHRRSNNDDDLVLFGVVSPFMELDFEPKHLRDFYLVILNFKLYFVGDEEEERNVVGVGENELTSGWLGLSSLVAVRRRW</sequence>
<dbReference type="CDD" id="cd09272">
    <property type="entry name" value="RNase_HI_RT_Ty1"/>
    <property type="match status" value="1"/>
</dbReference>
<proteinExistence type="predicted"/>
<feature type="compositionally biased region" description="Low complexity" evidence="1">
    <location>
        <begin position="251"/>
        <end position="260"/>
    </location>
</feature>
<keyword evidence="3" id="KW-1185">Reference proteome</keyword>
<evidence type="ECO:0008006" key="4">
    <source>
        <dbReference type="Google" id="ProtNLM"/>
    </source>
</evidence>
<dbReference type="Gramene" id="Solyc07g041217.1.1">
    <property type="protein sequence ID" value="Solyc07g041217.1.1"/>
    <property type="gene ID" value="Solyc07g041217.1"/>
</dbReference>
<accession>A0A3Q7I5E6</accession>